<keyword evidence="6" id="KW-0902">Two-component regulatory system</keyword>
<keyword evidence="3" id="KW-0597">Phosphoprotein</keyword>
<feature type="domain" description="PAC" evidence="8">
    <location>
        <begin position="72"/>
        <end position="122"/>
    </location>
</feature>
<evidence type="ECO:0000259" key="7">
    <source>
        <dbReference type="PROSITE" id="PS50109"/>
    </source>
</evidence>
<dbReference type="CDD" id="cd00130">
    <property type="entry name" value="PAS"/>
    <property type="match status" value="2"/>
</dbReference>
<dbReference type="CDD" id="cd00075">
    <property type="entry name" value="HATPase"/>
    <property type="match status" value="1"/>
</dbReference>
<reference evidence="9 10" key="1">
    <citation type="submission" date="2018-08" db="EMBL/GenBank/DDBJ databases">
        <title>Muricauda nanhaiensis sp. nov., isolated from seawater of the South China Sea.</title>
        <authorList>
            <person name="Dang Y."/>
        </authorList>
    </citation>
    <scope>NUCLEOTIDE SEQUENCE [LARGE SCALE GENOMIC DNA]</scope>
    <source>
        <strain evidence="9 10">SM1704</strain>
    </source>
</reference>
<gene>
    <name evidence="9" type="ORF">DX873_16010</name>
</gene>
<dbReference type="PANTHER" id="PTHR43711">
    <property type="entry name" value="TWO-COMPONENT HISTIDINE KINASE"/>
    <property type="match status" value="1"/>
</dbReference>
<dbReference type="SMART" id="SM00388">
    <property type="entry name" value="HisKA"/>
    <property type="match status" value="1"/>
</dbReference>
<evidence type="ECO:0000256" key="6">
    <source>
        <dbReference type="ARBA" id="ARBA00023012"/>
    </source>
</evidence>
<dbReference type="Gene3D" id="3.30.565.10">
    <property type="entry name" value="Histidine kinase-like ATPase, C-terminal domain"/>
    <property type="match status" value="1"/>
</dbReference>
<dbReference type="SMART" id="SM00387">
    <property type="entry name" value="HATPase_c"/>
    <property type="match status" value="1"/>
</dbReference>
<keyword evidence="10" id="KW-1185">Reference proteome</keyword>
<dbReference type="PROSITE" id="PS50113">
    <property type="entry name" value="PAC"/>
    <property type="match status" value="1"/>
</dbReference>
<dbReference type="InterPro" id="IPR036890">
    <property type="entry name" value="HATPase_C_sf"/>
</dbReference>
<name>A0A371JM87_9FLAO</name>
<dbReference type="Pfam" id="PF00512">
    <property type="entry name" value="HisKA"/>
    <property type="match status" value="1"/>
</dbReference>
<dbReference type="SUPFAM" id="SSF55785">
    <property type="entry name" value="PYP-like sensor domain (PAS domain)"/>
    <property type="match status" value="2"/>
</dbReference>
<evidence type="ECO:0000256" key="3">
    <source>
        <dbReference type="ARBA" id="ARBA00022553"/>
    </source>
</evidence>
<comment type="caution">
    <text evidence="9">The sequence shown here is derived from an EMBL/GenBank/DDBJ whole genome shotgun (WGS) entry which is preliminary data.</text>
</comment>
<evidence type="ECO:0000256" key="4">
    <source>
        <dbReference type="ARBA" id="ARBA00022679"/>
    </source>
</evidence>
<evidence type="ECO:0000313" key="9">
    <source>
        <dbReference type="EMBL" id="RDY58185.1"/>
    </source>
</evidence>
<dbReference type="NCBIfam" id="TIGR00229">
    <property type="entry name" value="sensory_box"/>
    <property type="match status" value="2"/>
</dbReference>
<dbReference type="Proteomes" id="UP000261828">
    <property type="component" value="Unassembled WGS sequence"/>
</dbReference>
<dbReference type="InterPro" id="IPR036097">
    <property type="entry name" value="HisK_dim/P_sf"/>
</dbReference>
<dbReference type="SUPFAM" id="SSF47384">
    <property type="entry name" value="Homodimeric domain of signal transducing histidine kinase"/>
    <property type="match status" value="1"/>
</dbReference>
<dbReference type="PRINTS" id="PR00344">
    <property type="entry name" value="BCTRLSENSOR"/>
</dbReference>
<dbReference type="InterPro" id="IPR050736">
    <property type="entry name" value="Sensor_HK_Regulatory"/>
</dbReference>
<dbReference type="Pfam" id="PF02518">
    <property type="entry name" value="HATPase_c"/>
    <property type="match status" value="1"/>
</dbReference>
<organism evidence="9 10">
    <name type="scientific">Flagellimonas nanhaiensis</name>
    <dbReference type="NCBI Taxonomy" id="2292706"/>
    <lineage>
        <taxon>Bacteria</taxon>
        <taxon>Pseudomonadati</taxon>
        <taxon>Bacteroidota</taxon>
        <taxon>Flavobacteriia</taxon>
        <taxon>Flavobacteriales</taxon>
        <taxon>Flavobacteriaceae</taxon>
        <taxon>Flagellimonas</taxon>
    </lineage>
</organism>
<dbReference type="InterPro" id="IPR005467">
    <property type="entry name" value="His_kinase_dom"/>
</dbReference>
<evidence type="ECO:0000256" key="5">
    <source>
        <dbReference type="ARBA" id="ARBA00022777"/>
    </source>
</evidence>
<dbReference type="Gene3D" id="1.10.287.130">
    <property type="match status" value="1"/>
</dbReference>
<comment type="catalytic activity">
    <reaction evidence="1">
        <text>ATP + protein L-histidine = ADP + protein N-phospho-L-histidine.</text>
        <dbReference type="EC" id="2.7.13.3"/>
    </reaction>
</comment>
<dbReference type="PROSITE" id="PS50109">
    <property type="entry name" value="HIS_KIN"/>
    <property type="match status" value="1"/>
</dbReference>
<dbReference type="OrthoDB" id="9808408at2"/>
<dbReference type="CDD" id="cd00082">
    <property type="entry name" value="HisKA"/>
    <property type="match status" value="1"/>
</dbReference>
<dbReference type="SMART" id="SM00086">
    <property type="entry name" value="PAC"/>
    <property type="match status" value="2"/>
</dbReference>
<evidence type="ECO:0000256" key="2">
    <source>
        <dbReference type="ARBA" id="ARBA00012438"/>
    </source>
</evidence>
<dbReference type="EMBL" id="QTJX01000005">
    <property type="protein sequence ID" value="RDY58185.1"/>
    <property type="molecule type" value="Genomic_DNA"/>
</dbReference>
<evidence type="ECO:0000256" key="1">
    <source>
        <dbReference type="ARBA" id="ARBA00000085"/>
    </source>
</evidence>
<evidence type="ECO:0000259" key="8">
    <source>
        <dbReference type="PROSITE" id="PS50113"/>
    </source>
</evidence>
<keyword evidence="5 9" id="KW-0418">Kinase</keyword>
<proteinExistence type="predicted"/>
<dbReference type="EC" id="2.7.13.3" evidence="2"/>
<evidence type="ECO:0000313" key="10">
    <source>
        <dbReference type="Proteomes" id="UP000261828"/>
    </source>
</evidence>
<accession>A0A371JM87</accession>
<dbReference type="InterPro" id="IPR000014">
    <property type="entry name" value="PAS"/>
</dbReference>
<dbReference type="SUPFAM" id="SSF55874">
    <property type="entry name" value="ATPase domain of HSP90 chaperone/DNA topoisomerase II/histidine kinase"/>
    <property type="match status" value="1"/>
</dbReference>
<dbReference type="InterPro" id="IPR004358">
    <property type="entry name" value="Sig_transdc_His_kin-like_C"/>
</dbReference>
<sequence>MLSEVVYEGILIVNDQQVIAASNTMANEMFGYPKDGLNGQELQVLIPKKARNQHKRDAGGFIKKGEKREMGADLDLFGVRQDGSEFPLEISLNPFVLLRKRYVMAIVVDITERKKAEQAIDHWYRIFNESLNEIYVFDVNTLQFLNVNHGAQRNLGHSMQELDQMAILDVMPELSKESFRRLVWPLQNSKSEKIDFESVFQRKDKTQYPVEVHLQLSKIAKKEVCVMIVLDITDRKNYTQRLEQTVEERTQQLSEALKAEKKLNELKTKFLSLVSHEFKTPLTSILTSTSLLSKYTETDQQEKRDKHITTIKSKVKYLDNILSDFLSVERLDSGKVRYNITSFPLSKLINEVIYDSNTLLKEGQRILYPKDIDGINITFDEKILALALSNLVLNAIKYSSEGTNVRLKVINGKKQLKIEVIDKGFGIPQEDQPFIFDRYFRASNVLTTQGTGIGLNTVRRHMQNLEGDICFKSKQGEGSTFTLTIPIKPNGNEKDSIG</sequence>
<dbReference type="AlphaFoldDB" id="A0A371JM87"/>
<feature type="domain" description="Histidine kinase" evidence="7">
    <location>
        <begin position="273"/>
        <end position="489"/>
    </location>
</feature>
<dbReference type="Pfam" id="PF13426">
    <property type="entry name" value="PAS_9"/>
    <property type="match status" value="2"/>
</dbReference>
<dbReference type="InterPro" id="IPR001610">
    <property type="entry name" value="PAC"/>
</dbReference>
<protein>
    <recommendedName>
        <fullName evidence="2">histidine kinase</fullName>
        <ecNumber evidence="2">2.7.13.3</ecNumber>
    </recommendedName>
</protein>
<dbReference type="InterPro" id="IPR003661">
    <property type="entry name" value="HisK_dim/P_dom"/>
</dbReference>
<dbReference type="PANTHER" id="PTHR43711:SF26">
    <property type="entry name" value="SENSOR HISTIDINE KINASE RCSC"/>
    <property type="match status" value="1"/>
</dbReference>
<dbReference type="Gene3D" id="3.30.450.20">
    <property type="entry name" value="PAS domain"/>
    <property type="match status" value="2"/>
</dbReference>
<dbReference type="InterPro" id="IPR000700">
    <property type="entry name" value="PAS-assoc_C"/>
</dbReference>
<dbReference type="InterPro" id="IPR035965">
    <property type="entry name" value="PAS-like_dom_sf"/>
</dbReference>
<dbReference type="InterPro" id="IPR003594">
    <property type="entry name" value="HATPase_dom"/>
</dbReference>
<dbReference type="GO" id="GO:0000155">
    <property type="term" value="F:phosphorelay sensor kinase activity"/>
    <property type="evidence" value="ECO:0007669"/>
    <property type="project" value="InterPro"/>
</dbReference>
<keyword evidence="4" id="KW-0808">Transferase</keyword>